<organism evidence="2 3">
    <name type="scientific">Candidatus Blautia pullicola</name>
    <dbReference type="NCBI Taxonomy" id="2838498"/>
    <lineage>
        <taxon>Bacteria</taxon>
        <taxon>Bacillati</taxon>
        <taxon>Bacillota</taxon>
        <taxon>Clostridia</taxon>
        <taxon>Lachnospirales</taxon>
        <taxon>Lachnospiraceae</taxon>
        <taxon>Blautia</taxon>
    </lineage>
</organism>
<dbReference type="EMBL" id="DXBG01000172">
    <property type="protein sequence ID" value="HIZ65677.1"/>
    <property type="molecule type" value="Genomic_DNA"/>
</dbReference>
<comment type="caution">
    <text evidence="2">The sequence shown here is derived from an EMBL/GenBank/DDBJ whole genome shotgun (WGS) entry which is preliminary data.</text>
</comment>
<reference evidence="2" key="2">
    <citation type="submission" date="2021-04" db="EMBL/GenBank/DDBJ databases">
        <authorList>
            <person name="Gilroy R."/>
        </authorList>
    </citation>
    <scope>NUCLEOTIDE SEQUENCE</scope>
    <source>
        <strain evidence="2">1068</strain>
    </source>
</reference>
<sequence length="370" mass="40974">MQKWKRNVFVAGIMASLAAGLLGGCGNRENQEKQSQQASQNQEGEEAANTGEGQEDTTGEKGNDKDEGENSGNTGSSEETSLAQAEHPQFVADGIRKVVLVEEGQEIFHLSKEPAEYKMDFDYWEILNPYDETVTVNTETMYNLFDILCGFSFQAPVAVEDGVDTGIQNSATTLTLEYVNTLDSSQAKQSAEADSSATIILGNEDGAGNRFAAVKGFEDQVYKLSTTELETVFGLNPFELVLKIPVLINVDTVESLDIKAGGDSYQMKVDSAKGSYEFGKKEVEKETFTTLYQEISGVMVEKEIEEEKEDSKEPKLEITFNRNNSQYPQVKVAYYDYDQTYDRVEVNGNSYFLVKAEDVDNLIKTIGEAF</sequence>
<feature type="compositionally biased region" description="Low complexity" evidence="1">
    <location>
        <begin position="33"/>
        <end position="42"/>
    </location>
</feature>
<dbReference type="Proteomes" id="UP000824056">
    <property type="component" value="Unassembled WGS sequence"/>
</dbReference>
<evidence type="ECO:0000313" key="2">
    <source>
        <dbReference type="EMBL" id="HIZ65677.1"/>
    </source>
</evidence>
<evidence type="ECO:0000256" key="1">
    <source>
        <dbReference type="SAM" id="MobiDB-lite"/>
    </source>
</evidence>
<evidence type="ECO:0000313" key="3">
    <source>
        <dbReference type="Proteomes" id="UP000824056"/>
    </source>
</evidence>
<name>A0A9D2JT70_9FIRM</name>
<feature type="compositionally biased region" description="Polar residues" evidence="1">
    <location>
        <begin position="70"/>
        <end position="83"/>
    </location>
</feature>
<protein>
    <submittedName>
        <fullName evidence="2">DUF4340 domain-containing protein</fullName>
    </submittedName>
</protein>
<accession>A0A9D2JT70</accession>
<feature type="region of interest" description="Disordered" evidence="1">
    <location>
        <begin position="28"/>
        <end position="84"/>
    </location>
</feature>
<proteinExistence type="predicted"/>
<reference evidence="2" key="1">
    <citation type="journal article" date="2021" name="PeerJ">
        <title>Extensive microbial diversity within the chicken gut microbiome revealed by metagenomics and culture.</title>
        <authorList>
            <person name="Gilroy R."/>
            <person name="Ravi A."/>
            <person name="Getino M."/>
            <person name="Pursley I."/>
            <person name="Horton D.L."/>
            <person name="Alikhan N.F."/>
            <person name="Baker D."/>
            <person name="Gharbi K."/>
            <person name="Hall N."/>
            <person name="Watson M."/>
            <person name="Adriaenssens E.M."/>
            <person name="Foster-Nyarko E."/>
            <person name="Jarju S."/>
            <person name="Secka A."/>
            <person name="Antonio M."/>
            <person name="Oren A."/>
            <person name="Chaudhuri R.R."/>
            <person name="La Ragione R."/>
            <person name="Hildebrand F."/>
            <person name="Pallen M.J."/>
        </authorList>
    </citation>
    <scope>NUCLEOTIDE SEQUENCE</scope>
    <source>
        <strain evidence="2">1068</strain>
    </source>
</reference>
<dbReference type="PROSITE" id="PS51257">
    <property type="entry name" value="PROKAR_LIPOPROTEIN"/>
    <property type="match status" value="1"/>
</dbReference>
<gene>
    <name evidence="2" type="ORF">H9809_07240</name>
</gene>
<dbReference type="AlphaFoldDB" id="A0A9D2JT70"/>